<dbReference type="SUPFAM" id="SSF52540">
    <property type="entry name" value="P-loop containing nucleoside triphosphate hydrolases"/>
    <property type="match status" value="1"/>
</dbReference>
<organism evidence="3 4">
    <name type="scientific">Aquibaculum arenosum</name>
    <dbReference type="NCBI Taxonomy" id="3032591"/>
    <lineage>
        <taxon>Bacteria</taxon>
        <taxon>Pseudomonadati</taxon>
        <taxon>Pseudomonadota</taxon>
        <taxon>Alphaproteobacteria</taxon>
        <taxon>Rhodospirillales</taxon>
        <taxon>Rhodovibrionaceae</taxon>
        <taxon>Aquibaculum</taxon>
    </lineage>
</organism>
<evidence type="ECO:0000259" key="2">
    <source>
        <dbReference type="Pfam" id="PF12705"/>
    </source>
</evidence>
<gene>
    <name evidence="3" type="primary">addB</name>
    <name evidence="3" type="ORF">P2G67_10845</name>
</gene>
<dbReference type="NCBIfam" id="TIGR02786">
    <property type="entry name" value="addB_alphas"/>
    <property type="match status" value="1"/>
</dbReference>
<feature type="compositionally biased region" description="Pro residues" evidence="1">
    <location>
        <begin position="720"/>
        <end position="729"/>
    </location>
</feature>
<feature type="region of interest" description="Disordered" evidence="1">
    <location>
        <begin position="711"/>
        <end position="731"/>
    </location>
</feature>
<reference evidence="3 4" key="1">
    <citation type="submission" date="2023-03" db="EMBL/GenBank/DDBJ databases">
        <title>Fodinicurvata sp. CAU 1616 isolated from sea sendiment.</title>
        <authorList>
            <person name="Kim W."/>
        </authorList>
    </citation>
    <scope>NUCLEOTIDE SEQUENCE [LARGE SCALE GENOMIC DNA]</scope>
    <source>
        <strain evidence="3 4">CAU 1616</strain>
    </source>
</reference>
<protein>
    <submittedName>
        <fullName evidence="3">Double-strand break repair protein AddB</fullName>
    </submittedName>
</protein>
<sequence length="1005" mass="109089">MPAEQLRISSIPSGVAFVDTLARGLLWRFPEPEALAGVTLLLPTRRACRALRDAFLRVTDGAPLLLPRLLPLGDLDADELLLSADEGLPADDLTLPQAVPPLLRQLQLARLIVAWGQAAGRAEAPDEERVAPLAQELARLIDQVDTEGLDFTHLKDLVPERYAEHWGETLRFLEIVATHWPLVQEELGYLGPAERRRRLHEAQVAAWISNPPDKPIIAAGSTGSIPSTAALLGTIAALPQGEVVLPGLDRDSDAAAWASIAEDPAHPQHTMARLLAHLGVEREAVGAWPGRSGFEDRPPFAPLPADRSARNRLLHAAMLPAAATQQWSAFTGPPETVRTAFAGVTRIEAETQGEEATAIALLLREALETPERTAALVTPDRALARRVAAELARWDIAIDDSAGRPLTETEAGSFLRLTAAAVWEGFAPVPLLACLKHPLAAGGVSLRDFHGQVRALDRLVLRGPRPAPGIEGLRAAQLQAGDVAVALTPLLDSLENLASPFMGALREGKTLTEVLAAHIAFAEGLASSSEATGAERLWSGEEGEAAADFLQEFSEAAEASASMASLGYPALLDTLLAQRVVRPRFGRHPRLAILGPIEARLQQPDLVILGSLVEGTWPSESDPGPWLSRPMRVDFGLPPLERRVGLAAHDFVQALGAEQVVLTRARKVDGTPTVPSRWLLRLEALFQALGVPDAIRDDSARWAGWAQALDRAERHEPQGRPAPRPPLPARPTRLPVTGVEEWIRDPYSLYARRILRLRKLDPLDADPSAADRGSMIHSVLEGFVVAFPEELPEEAEPRLLELARDHFEPLRARPGLYAFWWPRFQRIAAWIVQQERQRRATHPRLFAEVSGRLEFGGFVLTAKADRIEQHPDGSLTLVDYKTGSPPSGKEVLAGYAPQLPLEAAIAATGGFPGIPAAPVAELLYWKLTGGTPAGEECAALGRSRTTPSEVAEIALEGLRRRIEDFADPQTPYPALPRPGRAPRFNDYAHLARHKEWASFGGENET</sequence>
<dbReference type="InterPro" id="IPR011604">
    <property type="entry name" value="PDDEXK-like_dom_sf"/>
</dbReference>
<dbReference type="InterPro" id="IPR027417">
    <property type="entry name" value="P-loop_NTPase"/>
</dbReference>
<evidence type="ECO:0000313" key="3">
    <source>
        <dbReference type="EMBL" id="MDF2096474.1"/>
    </source>
</evidence>
<dbReference type="EMBL" id="JARHUD010000006">
    <property type="protein sequence ID" value="MDF2096474.1"/>
    <property type="molecule type" value="Genomic_DNA"/>
</dbReference>
<dbReference type="Pfam" id="PF12705">
    <property type="entry name" value="PDDEXK_1"/>
    <property type="match status" value="1"/>
</dbReference>
<evidence type="ECO:0000256" key="1">
    <source>
        <dbReference type="SAM" id="MobiDB-lite"/>
    </source>
</evidence>
<dbReference type="InterPro" id="IPR038726">
    <property type="entry name" value="PDDEXK_AddAB-type"/>
</dbReference>
<comment type="caution">
    <text evidence="3">The sequence shown here is derived from an EMBL/GenBank/DDBJ whole genome shotgun (WGS) entry which is preliminary data.</text>
</comment>
<name>A0ABT5YQK1_9PROT</name>
<feature type="domain" description="PD-(D/E)XK endonuclease-like" evidence="2">
    <location>
        <begin position="736"/>
        <end position="970"/>
    </location>
</feature>
<dbReference type="InterPro" id="IPR014153">
    <property type="entry name" value="Ds_break_AddB"/>
</dbReference>
<proteinExistence type="predicted"/>
<keyword evidence="4" id="KW-1185">Reference proteome</keyword>
<dbReference type="RefSeq" id="WP_275822946.1">
    <property type="nucleotide sequence ID" value="NZ_JARHUD010000006.1"/>
</dbReference>
<dbReference type="Proteomes" id="UP001215503">
    <property type="component" value="Unassembled WGS sequence"/>
</dbReference>
<accession>A0ABT5YQK1</accession>
<dbReference type="Gene3D" id="3.90.320.10">
    <property type="match status" value="1"/>
</dbReference>
<evidence type="ECO:0000313" key="4">
    <source>
        <dbReference type="Proteomes" id="UP001215503"/>
    </source>
</evidence>